<proteinExistence type="predicted"/>
<organism evidence="1 2">
    <name type="scientific">Clonorchis sinensis</name>
    <name type="common">Chinese liver fluke</name>
    <dbReference type="NCBI Taxonomy" id="79923"/>
    <lineage>
        <taxon>Eukaryota</taxon>
        <taxon>Metazoa</taxon>
        <taxon>Spiralia</taxon>
        <taxon>Lophotrochozoa</taxon>
        <taxon>Platyhelminthes</taxon>
        <taxon>Trematoda</taxon>
        <taxon>Digenea</taxon>
        <taxon>Opisthorchiida</taxon>
        <taxon>Opisthorchiata</taxon>
        <taxon>Opisthorchiidae</taxon>
        <taxon>Clonorchis</taxon>
    </lineage>
</organism>
<accession>G7YXC2</accession>
<reference evidence="1" key="1">
    <citation type="journal article" date="2011" name="Genome Biol.">
        <title>The draft genome of the carcinogenic human liver fluke Clonorchis sinensis.</title>
        <authorList>
            <person name="Wang X."/>
            <person name="Chen W."/>
            <person name="Huang Y."/>
            <person name="Sun J."/>
            <person name="Men J."/>
            <person name="Liu H."/>
            <person name="Luo F."/>
            <person name="Guo L."/>
            <person name="Lv X."/>
            <person name="Deng C."/>
            <person name="Zhou C."/>
            <person name="Fan Y."/>
            <person name="Li X."/>
            <person name="Huang L."/>
            <person name="Hu Y."/>
            <person name="Liang C."/>
            <person name="Hu X."/>
            <person name="Xu J."/>
            <person name="Yu X."/>
        </authorList>
    </citation>
    <scope>NUCLEOTIDE SEQUENCE [LARGE SCALE GENOMIC DNA]</scope>
    <source>
        <strain evidence="1">Henan</strain>
    </source>
</reference>
<sequence>MEHIQGVIEVVFDMVSEPQSFGGVSRHDQQISINFLLVRILHVRLQTNHVDVIISGACTHDFHVAFSHGFWSRVNVLAKRINYKLCSLPPLMTSTGTFSQLKPIFPLPIDISAASAHGIRKARAAFANLSQLWGPNEIRLIVNGSVCNAEVRFNLFQGAETLTLLVKTFECSLRLTIGVSKAPSDSGLTWILIYGRLRIHRNIIQSDTAKHEELPYIVFLILQTPAVRHTNVHLSFTSHRLTSQATQQRGVVNNANLARHSSCVESETLLSNEFINCPTNPAETMNTDRLECSCKCLRKDHPKSKSFSCNTLSVPSCYATRRKHEGRDTARRLERSSEEYGREKVACKSIESERYARIGVMTAVDVRKKSTMCSIQGENGSNNENPTRRKSMFRSESHVLVRDYRRHTGNWARNNSRYSIHLSQQTHRCNRNTNRVRKQMEPFQIDRRRKPEVDGIWAKWVVSRQFTDRIPGFKMFALKSVK</sequence>
<protein>
    <submittedName>
        <fullName evidence="1">Uncharacterized protein</fullName>
    </submittedName>
</protein>
<dbReference type="AlphaFoldDB" id="G7YXC2"/>
<feature type="non-terminal residue" evidence="1">
    <location>
        <position position="482"/>
    </location>
</feature>
<evidence type="ECO:0000313" key="1">
    <source>
        <dbReference type="EMBL" id="GAA57602.1"/>
    </source>
</evidence>
<dbReference type="Proteomes" id="UP000008909">
    <property type="component" value="Unassembled WGS sequence"/>
</dbReference>
<dbReference type="EMBL" id="DF144885">
    <property type="protein sequence ID" value="GAA57602.1"/>
    <property type="molecule type" value="Genomic_DNA"/>
</dbReference>
<name>G7YXC2_CLOSI</name>
<keyword evidence="2" id="KW-1185">Reference proteome</keyword>
<reference key="2">
    <citation type="submission" date="2011-10" db="EMBL/GenBank/DDBJ databases">
        <title>The genome and transcriptome sequence of Clonorchis sinensis provide insights into the carcinogenic liver fluke.</title>
        <authorList>
            <person name="Wang X."/>
            <person name="Huang Y."/>
            <person name="Chen W."/>
            <person name="Liu H."/>
            <person name="Guo L."/>
            <person name="Chen Y."/>
            <person name="Luo F."/>
            <person name="Zhou W."/>
            <person name="Sun J."/>
            <person name="Mao Q."/>
            <person name="Liang P."/>
            <person name="Zhou C."/>
            <person name="Tian Y."/>
            <person name="Men J."/>
            <person name="Lv X."/>
            <person name="Huang L."/>
            <person name="Zhou J."/>
            <person name="Hu Y."/>
            <person name="Li R."/>
            <person name="Zhang F."/>
            <person name="Lei H."/>
            <person name="Li X."/>
            <person name="Hu X."/>
            <person name="Liang C."/>
            <person name="Xu J."/>
            <person name="Wu Z."/>
            <person name="Yu X."/>
        </authorList>
    </citation>
    <scope>NUCLEOTIDE SEQUENCE</scope>
    <source>
        <strain>Henan</strain>
    </source>
</reference>
<evidence type="ECO:0000313" key="2">
    <source>
        <dbReference type="Proteomes" id="UP000008909"/>
    </source>
</evidence>
<gene>
    <name evidence="1" type="ORF">CLF_112957</name>
</gene>